<gene>
    <name evidence="1" type="ORF">POCULU_LOCUS5579</name>
</gene>
<comment type="caution">
    <text evidence="1">The sequence shown here is derived from an EMBL/GenBank/DDBJ whole genome shotgun (WGS) entry which is preliminary data.</text>
</comment>
<sequence>MKTAVENGYAEPLAWHGIGKNVKGIGRCLLPNIDKKGSTSVQGSLYIQCKQEERETKKAITFMPNSVKIADSSGLTYTIKQFERNTVSFDVREDFLIDGGAYMKDVVVTFIDKKEYKERRVTLLGTRETLEEMKPGDHLVTFGRGYWKSNKPFGIVIRRKGNRYHRIGLVEFQKGTEKELKQITKDEELTI</sequence>
<dbReference type="EMBL" id="CAJVPJ010000877">
    <property type="protein sequence ID" value="CAG8562433.1"/>
    <property type="molecule type" value="Genomic_DNA"/>
</dbReference>
<keyword evidence="2" id="KW-1185">Reference proteome</keyword>
<name>A0A9N9BDY3_9GLOM</name>
<dbReference type="Proteomes" id="UP000789572">
    <property type="component" value="Unassembled WGS sequence"/>
</dbReference>
<protein>
    <submittedName>
        <fullName evidence="1">3894_t:CDS:1</fullName>
    </submittedName>
</protein>
<proteinExistence type="predicted"/>
<organism evidence="1 2">
    <name type="scientific">Paraglomus occultum</name>
    <dbReference type="NCBI Taxonomy" id="144539"/>
    <lineage>
        <taxon>Eukaryota</taxon>
        <taxon>Fungi</taxon>
        <taxon>Fungi incertae sedis</taxon>
        <taxon>Mucoromycota</taxon>
        <taxon>Glomeromycotina</taxon>
        <taxon>Glomeromycetes</taxon>
        <taxon>Paraglomerales</taxon>
        <taxon>Paraglomeraceae</taxon>
        <taxon>Paraglomus</taxon>
    </lineage>
</organism>
<dbReference type="AlphaFoldDB" id="A0A9N9BDY3"/>
<reference evidence="1" key="1">
    <citation type="submission" date="2021-06" db="EMBL/GenBank/DDBJ databases">
        <authorList>
            <person name="Kallberg Y."/>
            <person name="Tangrot J."/>
            <person name="Rosling A."/>
        </authorList>
    </citation>
    <scope>NUCLEOTIDE SEQUENCE</scope>
    <source>
        <strain evidence="1">IA702</strain>
    </source>
</reference>
<evidence type="ECO:0000313" key="2">
    <source>
        <dbReference type="Proteomes" id="UP000789572"/>
    </source>
</evidence>
<dbReference type="OrthoDB" id="10422468at2759"/>
<evidence type="ECO:0000313" key="1">
    <source>
        <dbReference type="EMBL" id="CAG8562433.1"/>
    </source>
</evidence>
<accession>A0A9N9BDY3</accession>